<feature type="compositionally biased region" description="Polar residues" evidence="1">
    <location>
        <begin position="27"/>
        <end position="46"/>
    </location>
</feature>
<keyword evidence="2" id="KW-0812">Transmembrane</keyword>
<evidence type="ECO:0000313" key="3">
    <source>
        <dbReference type="EMBL" id="KXS95307.1"/>
    </source>
</evidence>
<name>A0A139GYL3_9PEZI</name>
<proteinExistence type="predicted"/>
<feature type="transmembrane region" description="Helical" evidence="2">
    <location>
        <begin position="210"/>
        <end position="228"/>
    </location>
</feature>
<keyword evidence="2" id="KW-1133">Transmembrane helix</keyword>
<feature type="compositionally biased region" description="Basic residues" evidence="1">
    <location>
        <begin position="1"/>
        <end position="10"/>
    </location>
</feature>
<dbReference type="Proteomes" id="UP000070133">
    <property type="component" value="Unassembled WGS sequence"/>
</dbReference>
<feature type="region of interest" description="Disordered" evidence="1">
    <location>
        <begin position="1"/>
        <end position="92"/>
    </location>
</feature>
<sequence>MNKAKAQARRRREESASAASSTSNASPQLSPFTTDLTISAPSSESATHAADNDNHAYTLTPPTTPIENDTDSPGLRDAHAGSAMKETPPMQNAGQVRAQALALPKEKKNAAVKEKAQAFAKNENEDMRAPVKRWRKAKAVTRMPALASWEMREDEKMKMLRTKDVHADTVSKFKHNARVLHKSDSDSTAHRHPHRHAHIEQDVTITTSNLLGLAFILSTFLFGPWLFARLPPLYHPWHSVHSPMPLLKTCASMRLSSSSPYDYFARDYPGFYHPPTGLTNLSYSHRIYHALPMTDEPSSILLVSFLTNTVAVERLVNDASFTNFASSWAPLDEYRKRLAVLSKHIDDALSAASNRTTGVSFLLPSTATNLVATAIAKLSFSTPKLSPNQEKGHAIAQIMSAFKIFYPLEQNLIQRFYSGLENTSRDAEYALSLARWYTRWSLNQLTAWEMIQTQSQHLANVALADQLSREIDMFLASLDKWVAFVRPYAGVASVNDRNTFEELLPGNPTIVGFVEQVMPSDGWNVEGKALNEEDEEEHRGRLEEKCWENLVAVGELLRMIDEDGILA</sequence>
<comment type="caution">
    <text evidence="3">The sequence shown here is derived from an EMBL/GenBank/DDBJ whole genome shotgun (WGS) entry which is preliminary data.</text>
</comment>
<feature type="compositionally biased region" description="Polar residues" evidence="1">
    <location>
        <begin position="55"/>
        <end position="67"/>
    </location>
</feature>
<dbReference type="AlphaFoldDB" id="A0A139GYL3"/>
<reference evidence="3 4" key="1">
    <citation type="submission" date="2015-07" db="EMBL/GenBank/DDBJ databases">
        <title>Comparative genomics of the Sigatoka disease complex on banana suggests a link between parallel evolutionary changes in Pseudocercospora fijiensis and Pseudocercospora eumusae and increased virulence on the banana host.</title>
        <authorList>
            <person name="Chang T.-C."/>
            <person name="Salvucci A."/>
            <person name="Crous P.W."/>
            <person name="Stergiopoulos I."/>
        </authorList>
    </citation>
    <scope>NUCLEOTIDE SEQUENCE [LARGE SCALE GENOMIC DNA]</scope>
    <source>
        <strain evidence="3 4">CBS 114824</strain>
    </source>
</reference>
<feature type="region of interest" description="Disordered" evidence="1">
    <location>
        <begin position="180"/>
        <end position="199"/>
    </location>
</feature>
<evidence type="ECO:0000256" key="2">
    <source>
        <dbReference type="SAM" id="Phobius"/>
    </source>
</evidence>
<keyword evidence="2" id="KW-0472">Membrane</keyword>
<organism evidence="3 4">
    <name type="scientific">Pseudocercospora eumusae</name>
    <dbReference type="NCBI Taxonomy" id="321146"/>
    <lineage>
        <taxon>Eukaryota</taxon>
        <taxon>Fungi</taxon>
        <taxon>Dikarya</taxon>
        <taxon>Ascomycota</taxon>
        <taxon>Pezizomycotina</taxon>
        <taxon>Dothideomycetes</taxon>
        <taxon>Dothideomycetidae</taxon>
        <taxon>Mycosphaerellales</taxon>
        <taxon>Mycosphaerellaceae</taxon>
        <taxon>Pseudocercospora</taxon>
    </lineage>
</organism>
<evidence type="ECO:0000313" key="4">
    <source>
        <dbReference type="Proteomes" id="UP000070133"/>
    </source>
</evidence>
<accession>A0A139GYL3</accession>
<evidence type="ECO:0000256" key="1">
    <source>
        <dbReference type="SAM" id="MobiDB-lite"/>
    </source>
</evidence>
<protein>
    <submittedName>
        <fullName evidence="3">Uncharacterized protein</fullName>
    </submittedName>
</protein>
<keyword evidence="4" id="KW-1185">Reference proteome</keyword>
<feature type="compositionally biased region" description="Low complexity" evidence="1">
    <location>
        <begin position="16"/>
        <end position="26"/>
    </location>
</feature>
<gene>
    <name evidence="3" type="ORF">AC578_2192</name>
</gene>
<dbReference type="EMBL" id="LFZN01000223">
    <property type="protein sequence ID" value="KXS95307.1"/>
    <property type="molecule type" value="Genomic_DNA"/>
</dbReference>
<dbReference type="OrthoDB" id="10405738at2759"/>